<dbReference type="PANTHER" id="PTHR42788">
    <property type="entry name" value="TAURINE IMPORT ATP-BINDING PROTEIN-RELATED"/>
    <property type="match status" value="1"/>
</dbReference>
<dbReference type="GO" id="GO:0005524">
    <property type="term" value="F:ATP binding"/>
    <property type="evidence" value="ECO:0007669"/>
    <property type="project" value="UniProtKB-KW"/>
</dbReference>
<organism evidence="5 6">
    <name type="scientific">Actinomadura violacea</name>
    <dbReference type="NCBI Taxonomy" id="2819934"/>
    <lineage>
        <taxon>Bacteria</taxon>
        <taxon>Bacillati</taxon>
        <taxon>Actinomycetota</taxon>
        <taxon>Actinomycetes</taxon>
        <taxon>Streptosporangiales</taxon>
        <taxon>Thermomonosporaceae</taxon>
        <taxon>Actinomadura</taxon>
    </lineage>
</organism>
<proteinExistence type="predicted"/>
<dbReference type="InterPro" id="IPR017871">
    <property type="entry name" value="ABC_transporter-like_CS"/>
</dbReference>
<keyword evidence="1" id="KW-0813">Transport</keyword>
<name>A0ABS3S5Y4_9ACTN</name>
<accession>A0ABS3S5Y4</accession>
<dbReference type="SMART" id="SM00382">
    <property type="entry name" value="AAA"/>
    <property type="match status" value="1"/>
</dbReference>
<gene>
    <name evidence="5" type="ORF">J4709_41110</name>
</gene>
<dbReference type="PANTHER" id="PTHR42788:SF13">
    <property type="entry name" value="ALIPHATIC SULFONATES IMPORT ATP-BINDING PROTEIN SSUB"/>
    <property type="match status" value="1"/>
</dbReference>
<reference evidence="5 6" key="1">
    <citation type="submission" date="2021-03" db="EMBL/GenBank/DDBJ databases">
        <title>Actinomadura violae sp. nov., isolated from lichen in Thailand.</title>
        <authorList>
            <person name="Kanchanasin P."/>
            <person name="Saeng-In P."/>
            <person name="Phongsopitanun W."/>
            <person name="Yuki M."/>
            <person name="Kudo T."/>
            <person name="Ohkuma M."/>
            <person name="Tanasupawat S."/>
        </authorList>
    </citation>
    <scope>NUCLEOTIDE SEQUENCE [LARGE SCALE GENOMIC DNA]</scope>
    <source>
        <strain evidence="5 6">LCR2-06</strain>
    </source>
</reference>
<sequence length="273" mass="29749">MAAEAAHPVDSARREADEAKLRLSGVAKSYAGRRRGTVQAIGGIDLDVRPGEFVSLVGPSGCGKSTLLYIIGGFIGADGGSVLCDGREVSGPGPDRGIVFQEFALFPWKTVLGNVTWALARRGVSRKDRPEQARRLLSLVGLDEAGRLYPSELSGGMKQRVAIARTLAMDSEVLLMDEPFGALDAQTRALLQEELLRIWDETGKTVLFVTHSVEEALYLSDRIVVLSSRPSRVRDVITPGFPRPRTREQVLADSSYAALYERIWAELREEGPA</sequence>
<protein>
    <submittedName>
        <fullName evidence="5">ABC transporter ATP-binding protein</fullName>
    </submittedName>
</protein>
<dbReference type="InterPro" id="IPR003439">
    <property type="entry name" value="ABC_transporter-like_ATP-bd"/>
</dbReference>
<dbReference type="InterPro" id="IPR050166">
    <property type="entry name" value="ABC_transporter_ATP-bind"/>
</dbReference>
<dbReference type="RefSeq" id="WP_208250115.1">
    <property type="nucleotide sequence ID" value="NZ_JAGEPF010000031.1"/>
</dbReference>
<evidence type="ECO:0000313" key="5">
    <source>
        <dbReference type="EMBL" id="MBO2463988.1"/>
    </source>
</evidence>
<evidence type="ECO:0000259" key="4">
    <source>
        <dbReference type="PROSITE" id="PS50893"/>
    </source>
</evidence>
<comment type="caution">
    <text evidence="5">The sequence shown here is derived from an EMBL/GenBank/DDBJ whole genome shotgun (WGS) entry which is preliminary data.</text>
</comment>
<evidence type="ECO:0000256" key="2">
    <source>
        <dbReference type="ARBA" id="ARBA00022741"/>
    </source>
</evidence>
<dbReference type="EMBL" id="JAGEPF010000031">
    <property type="protein sequence ID" value="MBO2463988.1"/>
    <property type="molecule type" value="Genomic_DNA"/>
</dbReference>
<dbReference type="CDD" id="cd03293">
    <property type="entry name" value="ABC_NrtD_SsuB_transporters"/>
    <property type="match status" value="1"/>
</dbReference>
<dbReference type="InterPro" id="IPR027417">
    <property type="entry name" value="P-loop_NTPase"/>
</dbReference>
<dbReference type="PROSITE" id="PS00211">
    <property type="entry name" value="ABC_TRANSPORTER_1"/>
    <property type="match status" value="1"/>
</dbReference>
<evidence type="ECO:0000313" key="6">
    <source>
        <dbReference type="Proteomes" id="UP000680206"/>
    </source>
</evidence>
<evidence type="ECO:0000256" key="3">
    <source>
        <dbReference type="ARBA" id="ARBA00022840"/>
    </source>
</evidence>
<dbReference type="PROSITE" id="PS50893">
    <property type="entry name" value="ABC_TRANSPORTER_2"/>
    <property type="match status" value="1"/>
</dbReference>
<evidence type="ECO:0000256" key="1">
    <source>
        <dbReference type="ARBA" id="ARBA00022448"/>
    </source>
</evidence>
<keyword evidence="6" id="KW-1185">Reference proteome</keyword>
<dbReference type="SUPFAM" id="SSF52540">
    <property type="entry name" value="P-loop containing nucleoside triphosphate hydrolases"/>
    <property type="match status" value="1"/>
</dbReference>
<dbReference type="Proteomes" id="UP000680206">
    <property type="component" value="Unassembled WGS sequence"/>
</dbReference>
<keyword evidence="3 5" id="KW-0067">ATP-binding</keyword>
<dbReference type="InterPro" id="IPR003593">
    <property type="entry name" value="AAA+_ATPase"/>
</dbReference>
<dbReference type="Pfam" id="PF00005">
    <property type="entry name" value="ABC_tran"/>
    <property type="match status" value="1"/>
</dbReference>
<keyword evidence="2" id="KW-0547">Nucleotide-binding</keyword>
<dbReference type="Gene3D" id="3.40.50.300">
    <property type="entry name" value="P-loop containing nucleotide triphosphate hydrolases"/>
    <property type="match status" value="1"/>
</dbReference>
<feature type="domain" description="ABC transporter" evidence="4">
    <location>
        <begin position="21"/>
        <end position="253"/>
    </location>
</feature>